<sequence>MDLASFKEIIIDTPFFRIYSDRRIDRLVGTTTVPLGFDAIIGVTSKDVTIDADTGLYVHLYLSADTSKQQNKKKLPLLVYFHSGAFDTIGGGPDAPAVPQHPGGSGKLARRFRQLPPHAGASVPHRV</sequence>
<organism evidence="1 2">
    <name type="scientific">Setaria viridis</name>
    <name type="common">Green bristlegrass</name>
    <name type="synonym">Setaria italica subsp. viridis</name>
    <dbReference type="NCBI Taxonomy" id="4556"/>
    <lineage>
        <taxon>Eukaryota</taxon>
        <taxon>Viridiplantae</taxon>
        <taxon>Streptophyta</taxon>
        <taxon>Embryophyta</taxon>
        <taxon>Tracheophyta</taxon>
        <taxon>Spermatophyta</taxon>
        <taxon>Magnoliopsida</taxon>
        <taxon>Liliopsida</taxon>
        <taxon>Poales</taxon>
        <taxon>Poaceae</taxon>
        <taxon>PACMAD clade</taxon>
        <taxon>Panicoideae</taxon>
        <taxon>Panicodae</taxon>
        <taxon>Paniceae</taxon>
        <taxon>Cenchrinae</taxon>
        <taxon>Setaria</taxon>
    </lineage>
</organism>
<dbReference type="InterPro" id="IPR029058">
    <property type="entry name" value="AB_hydrolase_fold"/>
</dbReference>
<protein>
    <recommendedName>
        <fullName evidence="3">Alpha/beta hydrolase fold-3 domain-containing protein</fullName>
    </recommendedName>
</protein>
<keyword evidence="2" id="KW-1185">Reference proteome</keyword>
<name>A0A4U6VJF4_SETVI</name>
<dbReference type="AlphaFoldDB" id="A0A4U6VJF4"/>
<evidence type="ECO:0000313" key="1">
    <source>
        <dbReference type="EMBL" id="TKW28694.1"/>
    </source>
</evidence>
<dbReference type="EMBL" id="CM016554">
    <property type="protein sequence ID" value="TKW28694.1"/>
    <property type="molecule type" value="Genomic_DNA"/>
</dbReference>
<gene>
    <name evidence="1" type="ORF">SEVIR_3G345280v2</name>
</gene>
<accession>A0A4U6VJF4</accession>
<dbReference type="SUPFAM" id="SSF53474">
    <property type="entry name" value="alpha/beta-Hydrolases"/>
    <property type="match status" value="1"/>
</dbReference>
<dbReference type="Proteomes" id="UP000298652">
    <property type="component" value="Chromosome 3"/>
</dbReference>
<dbReference type="Gramene" id="TKW28694">
    <property type="protein sequence ID" value="TKW28694"/>
    <property type="gene ID" value="SEVIR_3G345280v2"/>
</dbReference>
<evidence type="ECO:0000313" key="2">
    <source>
        <dbReference type="Proteomes" id="UP000298652"/>
    </source>
</evidence>
<dbReference type="Gene3D" id="3.40.50.1820">
    <property type="entry name" value="alpha/beta hydrolase"/>
    <property type="match status" value="1"/>
</dbReference>
<reference evidence="1" key="1">
    <citation type="submission" date="2019-03" db="EMBL/GenBank/DDBJ databases">
        <title>WGS assembly of Setaria viridis.</title>
        <authorList>
            <person name="Huang P."/>
            <person name="Jenkins J."/>
            <person name="Grimwood J."/>
            <person name="Barry K."/>
            <person name="Healey A."/>
            <person name="Mamidi S."/>
            <person name="Sreedasyam A."/>
            <person name="Shu S."/>
            <person name="Feldman M."/>
            <person name="Wu J."/>
            <person name="Yu Y."/>
            <person name="Chen C."/>
            <person name="Johnson J."/>
            <person name="Rokhsar D."/>
            <person name="Baxter I."/>
            <person name="Schmutz J."/>
            <person name="Brutnell T."/>
            <person name="Kellogg E."/>
        </authorList>
    </citation>
    <scope>NUCLEOTIDE SEQUENCE [LARGE SCALE GENOMIC DNA]</scope>
</reference>
<evidence type="ECO:0008006" key="3">
    <source>
        <dbReference type="Google" id="ProtNLM"/>
    </source>
</evidence>
<proteinExistence type="predicted"/>